<dbReference type="AlphaFoldDB" id="F4KXX4"/>
<evidence type="ECO:0000256" key="6">
    <source>
        <dbReference type="ARBA" id="ARBA00022960"/>
    </source>
</evidence>
<dbReference type="HAMAP" id="MF_02019">
    <property type="entry name" value="MurF"/>
    <property type="match status" value="1"/>
</dbReference>
<dbReference type="STRING" id="760192.Halhy_4800"/>
<dbReference type="PANTHER" id="PTHR43024:SF1">
    <property type="entry name" value="UDP-N-ACETYLMURAMOYL-TRIPEPTIDE--D-ALANYL-D-ALANINE LIGASE"/>
    <property type="match status" value="1"/>
</dbReference>
<protein>
    <recommendedName>
        <fullName evidence="10 11">UDP-N-acetylmuramoyl-tripeptide--D-alanyl-D-alanine ligase</fullName>
        <ecNumber evidence="10 11">6.3.2.10</ecNumber>
    </recommendedName>
    <alternativeName>
        <fullName evidence="10">D-alanyl-D-alanine-adding enzyme</fullName>
    </alternativeName>
</protein>
<keyword evidence="7 10" id="KW-0573">Peptidoglycan synthesis</keyword>
<evidence type="ECO:0000256" key="3">
    <source>
        <dbReference type="ARBA" id="ARBA00022618"/>
    </source>
</evidence>
<dbReference type="NCBIfam" id="TIGR01143">
    <property type="entry name" value="murF"/>
    <property type="match status" value="1"/>
</dbReference>
<dbReference type="InterPro" id="IPR005863">
    <property type="entry name" value="UDP-N-AcMur_synth"/>
</dbReference>
<dbReference type="InterPro" id="IPR004101">
    <property type="entry name" value="Mur_ligase_C"/>
</dbReference>
<dbReference type="GO" id="GO:0008360">
    <property type="term" value="P:regulation of cell shape"/>
    <property type="evidence" value="ECO:0007669"/>
    <property type="project" value="UniProtKB-KW"/>
</dbReference>
<keyword evidence="8 10" id="KW-0131">Cell cycle</keyword>
<keyword evidence="3 10" id="KW-0132">Cell division</keyword>
<proteinExistence type="inferred from homology"/>
<dbReference type="SUPFAM" id="SSF53244">
    <property type="entry name" value="MurD-like peptide ligases, peptide-binding domain"/>
    <property type="match status" value="1"/>
</dbReference>
<evidence type="ECO:0000259" key="12">
    <source>
        <dbReference type="Pfam" id="PF01225"/>
    </source>
</evidence>
<dbReference type="InterPro" id="IPR036615">
    <property type="entry name" value="Mur_ligase_C_dom_sf"/>
</dbReference>
<feature type="binding site" evidence="10">
    <location>
        <begin position="97"/>
        <end position="103"/>
    </location>
    <ligand>
        <name>ATP</name>
        <dbReference type="ChEBI" id="CHEBI:30616"/>
    </ligand>
</feature>
<evidence type="ECO:0000256" key="8">
    <source>
        <dbReference type="ARBA" id="ARBA00023306"/>
    </source>
</evidence>
<comment type="catalytic activity">
    <reaction evidence="10 11">
        <text>D-alanyl-D-alanine + UDP-N-acetyl-alpha-D-muramoyl-L-alanyl-gamma-D-glutamyl-meso-2,6-diaminopimelate + ATP = UDP-N-acetyl-alpha-D-muramoyl-L-alanyl-gamma-D-glutamyl-meso-2,6-diaminopimeloyl-D-alanyl-D-alanine + ADP + phosphate + H(+)</text>
        <dbReference type="Rhea" id="RHEA:28374"/>
        <dbReference type="ChEBI" id="CHEBI:15378"/>
        <dbReference type="ChEBI" id="CHEBI:30616"/>
        <dbReference type="ChEBI" id="CHEBI:43474"/>
        <dbReference type="ChEBI" id="CHEBI:57822"/>
        <dbReference type="ChEBI" id="CHEBI:61386"/>
        <dbReference type="ChEBI" id="CHEBI:83905"/>
        <dbReference type="ChEBI" id="CHEBI:456216"/>
        <dbReference type="EC" id="6.3.2.10"/>
    </reaction>
</comment>
<dbReference type="Proteomes" id="UP000008461">
    <property type="component" value="Chromosome"/>
</dbReference>
<dbReference type="SUPFAM" id="SSF53623">
    <property type="entry name" value="MurD-like peptide ligases, catalytic domain"/>
    <property type="match status" value="1"/>
</dbReference>
<dbReference type="InterPro" id="IPR000713">
    <property type="entry name" value="Mur_ligase_N"/>
</dbReference>
<keyword evidence="6 10" id="KW-0133">Cell shape</keyword>
<dbReference type="GO" id="GO:0005524">
    <property type="term" value="F:ATP binding"/>
    <property type="evidence" value="ECO:0007669"/>
    <property type="project" value="UniProtKB-UniRule"/>
</dbReference>
<dbReference type="Pfam" id="PF01225">
    <property type="entry name" value="Mur_ligase"/>
    <property type="match status" value="1"/>
</dbReference>
<dbReference type="Gene3D" id="3.40.1390.10">
    <property type="entry name" value="MurE/MurF, N-terminal domain"/>
    <property type="match status" value="1"/>
</dbReference>
<dbReference type="RefSeq" id="WP_013767171.1">
    <property type="nucleotide sequence ID" value="NC_015510.1"/>
</dbReference>
<comment type="subcellular location">
    <subcellularLocation>
        <location evidence="10 11">Cytoplasm</location>
    </subcellularLocation>
</comment>
<evidence type="ECO:0000256" key="9">
    <source>
        <dbReference type="ARBA" id="ARBA00023316"/>
    </source>
</evidence>
<evidence type="ECO:0000256" key="7">
    <source>
        <dbReference type="ARBA" id="ARBA00022984"/>
    </source>
</evidence>
<dbReference type="eggNOG" id="COG0770">
    <property type="taxonomic scope" value="Bacteria"/>
</dbReference>
<dbReference type="PANTHER" id="PTHR43024">
    <property type="entry name" value="UDP-N-ACETYLMURAMOYL-TRIPEPTIDE--D-ALANYL-D-ALANINE LIGASE"/>
    <property type="match status" value="1"/>
</dbReference>
<organism evidence="15 16">
    <name type="scientific">Haliscomenobacter hydrossis (strain ATCC 27775 / DSM 1100 / LMG 10767 / O)</name>
    <dbReference type="NCBI Taxonomy" id="760192"/>
    <lineage>
        <taxon>Bacteria</taxon>
        <taxon>Pseudomonadati</taxon>
        <taxon>Bacteroidota</taxon>
        <taxon>Saprospiria</taxon>
        <taxon>Saprospirales</taxon>
        <taxon>Haliscomenobacteraceae</taxon>
        <taxon>Haliscomenobacter</taxon>
    </lineage>
</organism>
<feature type="domain" description="Mur ligase C-terminal" evidence="13">
    <location>
        <begin position="309"/>
        <end position="395"/>
    </location>
</feature>
<reference evidence="15 16" key="1">
    <citation type="journal article" date="2011" name="Stand. Genomic Sci.">
        <title>Complete genome sequence of Haliscomenobacter hydrossis type strain (O).</title>
        <authorList>
            <consortium name="US DOE Joint Genome Institute (JGI-PGF)"/>
            <person name="Daligault H."/>
            <person name="Lapidus A."/>
            <person name="Zeytun A."/>
            <person name="Nolan M."/>
            <person name="Lucas S."/>
            <person name="Del Rio T.G."/>
            <person name="Tice H."/>
            <person name="Cheng J.F."/>
            <person name="Tapia R."/>
            <person name="Han C."/>
            <person name="Goodwin L."/>
            <person name="Pitluck S."/>
            <person name="Liolios K."/>
            <person name="Pagani I."/>
            <person name="Ivanova N."/>
            <person name="Huntemann M."/>
            <person name="Mavromatis K."/>
            <person name="Mikhailova N."/>
            <person name="Pati A."/>
            <person name="Chen A."/>
            <person name="Palaniappan K."/>
            <person name="Land M."/>
            <person name="Hauser L."/>
            <person name="Brambilla E.M."/>
            <person name="Rohde M."/>
            <person name="Verbarg S."/>
            <person name="Goker M."/>
            <person name="Bristow J."/>
            <person name="Eisen J.A."/>
            <person name="Markowitz V."/>
            <person name="Hugenholtz P."/>
            <person name="Kyrpides N.C."/>
            <person name="Klenk H.P."/>
            <person name="Woyke T."/>
        </authorList>
    </citation>
    <scope>NUCLEOTIDE SEQUENCE [LARGE SCALE GENOMIC DNA]</scope>
    <source>
        <strain evidence="16">ATCC 27775 / DSM 1100 / LMG 10767 / O</strain>
    </source>
</reference>
<feature type="domain" description="Mur ligase central" evidence="14">
    <location>
        <begin position="95"/>
        <end position="284"/>
    </location>
</feature>
<evidence type="ECO:0000313" key="15">
    <source>
        <dbReference type="EMBL" id="AEE52633.1"/>
    </source>
</evidence>
<dbReference type="Pfam" id="PF02875">
    <property type="entry name" value="Mur_ligase_C"/>
    <property type="match status" value="1"/>
</dbReference>
<dbReference type="InterPro" id="IPR013221">
    <property type="entry name" value="Mur_ligase_cen"/>
</dbReference>
<comment type="function">
    <text evidence="10 11">Involved in cell wall formation. Catalyzes the final step in the synthesis of UDP-N-acetylmuramoyl-pentapeptide, the precursor of murein.</text>
</comment>
<dbReference type="GO" id="GO:0051301">
    <property type="term" value="P:cell division"/>
    <property type="evidence" value="ECO:0007669"/>
    <property type="project" value="UniProtKB-KW"/>
</dbReference>
<reference key="2">
    <citation type="submission" date="2011-04" db="EMBL/GenBank/DDBJ databases">
        <title>Complete sequence of chromosome of Haliscomenobacter hydrossis DSM 1100.</title>
        <authorList>
            <consortium name="US DOE Joint Genome Institute (JGI-PGF)"/>
            <person name="Lucas S."/>
            <person name="Han J."/>
            <person name="Lapidus A."/>
            <person name="Bruce D."/>
            <person name="Goodwin L."/>
            <person name="Pitluck S."/>
            <person name="Peters L."/>
            <person name="Kyrpides N."/>
            <person name="Mavromatis K."/>
            <person name="Ivanova N."/>
            <person name="Ovchinnikova G."/>
            <person name="Pagani I."/>
            <person name="Daligault H."/>
            <person name="Detter J.C."/>
            <person name="Han C."/>
            <person name="Land M."/>
            <person name="Hauser L."/>
            <person name="Markowitz V."/>
            <person name="Cheng J.-F."/>
            <person name="Hugenholtz P."/>
            <person name="Woyke T."/>
            <person name="Wu D."/>
            <person name="Verbarg S."/>
            <person name="Frueling A."/>
            <person name="Brambilla E."/>
            <person name="Klenk H.-P."/>
            <person name="Eisen J.A."/>
        </authorList>
    </citation>
    <scope>NUCLEOTIDE SEQUENCE</scope>
    <source>
        <strain>DSM 1100</strain>
    </source>
</reference>
<evidence type="ECO:0000256" key="10">
    <source>
        <dbReference type="HAMAP-Rule" id="MF_02019"/>
    </source>
</evidence>
<gene>
    <name evidence="10" type="primary">murF</name>
    <name evidence="15" type="ordered locus">Halhy_4800</name>
</gene>
<comment type="similarity">
    <text evidence="10">Belongs to the MurCDEF family. MurF subfamily.</text>
</comment>
<dbReference type="Gene3D" id="3.90.190.20">
    <property type="entry name" value="Mur ligase, C-terminal domain"/>
    <property type="match status" value="1"/>
</dbReference>
<keyword evidence="2 10" id="KW-0436">Ligase</keyword>
<dbReference type="GO" id="GO:0071555">
    <property type="term" value="P:cell wall organization"/>
    <property type="evidence" value="ECO:0007669"/>
    <property type="project" value="UniProtKB-KW"/>
</dbReference>
<dbReference type="GO" id="GO:0009252">
    <property type="term" value="P:peptidoglycan biosynthetic process"/>
    <property type="evidence" value="ECO:0007669"/>
    <property type="project" value="UniProtKB-UniRule"/>
</dbReference>
<dbReference type="UniPathway" id="UPA00219"/>
<keyword evidence="5 10" id="KW-0067">ATP-binding</keyword>
<dbReference type="InterPro" id="IPR035911">
    <property type="entry name" value="MurE/MurF_N"/>
</dbReference>
<feature type="domain" description="Mur ligase N-terminal catalytic" evidence="12">
    <location>
        <begin position="16"/>
        <end position="82"/>
    </location>
</feature>
<evidence type="ECO:0000256" key="5">
    <source>
        <dbReference type="ARBA" id="ARBA00022840"/>
    </source>
</evidence>
<evidence type="ECO:0000256" key="1">
    <source>
        <dbReference type="ARBA" id="ARBA00022490"/>
    </source>
</evidence>
<dbReference type="InterPro" id="IPR036565">
    <property type="entry name" value="Mur-like_cat_sf"/>
</dbReference>
<evidence type="ECO:0000313" key="16">
    <source>
        <dbReference type="Proteomes" id="UP000008461"/>
    </source>
</evidence>
<sequence length="434" mass="48148">MEISSLHQLFLSTGKVSTDSRKIEPGCIFFALRGDNFNGNQYAQSALEQGASYAVVDDPALATQDRCIVVDDVLDTLQALAKFHRRQLHIPIIAITGSNGKTTTKELIAAVLGSQYPMHYTQGNLNNHIGVPLTLLQLDFRLEVAVIEMGANHQGEIDQLCRIAEPTHGLITNIGKAHLEGFGGIEGVKKGKSELYRYLAETDGLAFVNNDEPFLVELSSGVRKRIFYERSDDPAPNHKPYEVVLLQLQPFIRVAFLDENNQLIEAGSKLMGEHNFQNIKTAVTLGKYFKVPGKKIKAAIENYNPNMNRSQWVSWGTNSILLDAYNANPSSMEVTLRSFSESPASQRIAILGDMFELGESSAVEHERVAQLAQSLNFEQVILVGQHFAAIARQLGWLHFPNVGALKPWFEARQWENTAFLIKGSRGMALEKLLG</sequence>
<dbReference type="GO" id="GO:0008766">
    <property type="term" value="F:UDP-N-acetylmuramoylalanyl-D-glutamyl-2,6-diaminopimelate-D-alanyl-D-alanine ligase activity"/>
    <property type="evidence" value="ECO:0007669"/>
    <property type="project" value="RHEA"/>
</dbReference>
<dbReference type="KEGG" id="hhy:Halhy_4800"/>
<dbReference type="EC" id="6.3.2.10" evidence="10 11"/>
<dbReference type="GO" id="GO:0047480">
    <property type="term" value="F:UDP-N-acetylmuramoyl-tripeptide-D-alanyl-D-alanine ligase activity"/>
    <property type="evidence" value="ECO:0007669"/>
    <property type="project" value="UniProtKB-UniRule"/>
</dbReference>
<evidence type="ECO:0000256" key="4">
    <source>
        <dbReference type="ARBA" id="ARBA00022741"/>
    </source>
</evidence>
<keyword evidence="1 10" id="KW-0963">Cytoplasm</keyword>
<accession>F4KXX4</accession>
<dbReference type="InterPro" id="IPR051046">
    <property type="entry name" value="MurCDEF_CellWall_CoF430Synth"/>
</dbReference>
<keyword evidence="16" id="KW-1185">Reference proteome</keyword>
<evidence type="ECO:0000256" key="11">
    <source>
        <dbReference type="RuleBase" id="RU004136"/>
    </source>
</evidence>
<name>F4KXX4_HALH1</name>
<dbReference type="OrthoDB" id="9801978at2"/>
<dbReference type="SUPFAM" id="SSF63418">
    <property type="entry name" value="MurE/MurF N-terminal domain"/>
    <property type="match status" value="1"/>
</dbReference>
<keyword evidence="9 10" id="KW-0961">Cell wall biogenesis/degradation</keyword>
<keyword evidence="4 10" id="KW-0547">Nucleotide-binding</keyword>
<dbReference type="Pfam" id="PF08245">
    <property type="entry name" value="Mur_ligase_M"/>
    <property type="match status" value="1"/>
</dbReference>
<evidence type="ECO:0000256" key="2">
    <source>
        <dbReference type="ARBA" id="ARBA00022598"/>
    </source>
</evidence>
<dbReference type="EMBL" id="CP002691">
    <property type="protein sequence ID" value="AEE52633.1"/>
    <property type="molecule type" value="Genomic_DNA"/>
</dbReference>
<evidence type="ECO:0000259" key="14">
    <source>
        <dbReference type="Pfam" id="PF08245"/>
    </source>
</evidence>
<dbReference type="HOGENOM" id="CLU_031507_1_2_10"/>
<dbReference type="Gene3D" id="3.40.1190.10">
    <property type="entry name" value="Mur-like, catalytic domain"/>
    <property type="match status" value="1"/>
</dbReference>
<comment type="pathway">
    <text evidence="10 11">Cell wall biogenesis; peptidoglycan biosynthesis.</text>
</comment>
<dbReference type="GO" id="GO:0005737">
    <property type="term" value="C:cytoplasm"/>
    <property type="evidence" value="ECO:0007669"/>
    <property type="project" value="UniProtKB-SubCell"/>
</dbReference>
<evidence type="ECO:0000259" key="13">
    <source>
        <dbReference type="Pfam" id="PF02875"/>
    </source>
</evidence>